<keyword evidence="8 11" id="KW-1133">Transmembrane helix</keyword>
<organism evidence="14 15">
    <name type="scientific">Halopseudomonas sabulinigri</name>
    <dbReference type="NCBI Taxonomy" id="472181"/>
    <lineage>
        <taxon>Bacteria</taxon>
        <taxon>Pseudomonadati</taxon>
        <taxon>Pseudomonadota</taxon>
        <taxon>Gammaproteobacteria</taxon>
        <taxon>Pseudomonadales</taxon>
        <taxon>Pseudomonadaceae</taxon>
        <taxon>Halopseudomonas</taxon>
    </lineage>
</organism>
<dbReference type="PANTHER" id="PTHR45436">
    <property type="entry name" value="SENSOR HISTIDINE KINASE YKOH"/>
    <property type="match status" value="1"/>
</dbReference>
<evidence type="ECO:0000256" key="6">
    <source>
        <dbReference type="ARBA" id="ARBA00022692"/>
    </source>
</evidence>
<dbReference type="Gene3D" id="3.30.565.10">
    <property type="entry name" value="Histidine kinase-like ATPase, C-terminal domain"/>
    <property type="match status" value="1"/>
</dbReference>
<evidence type="ECO:0000256" key="2">
    <source>
        <dbReference type="ARBA" id="ARBA00004370"/>
    </source>
</evidence>
<dbReference type="Proteomes" id="UP001486808">
    <property type="component" value="Unassembled WGS sequence"/>
</dbReference>
<dbReference type="PROSITE" id="PS50885">
    <property type="entry name" value="HAMP"/>
    <property type="match status" value="1"/>
</dbReference>
<reference evidence="14 15" key="1">
    <citation type="submission" date="2024-04" db="EMBL/GenBank/DDBJ databases">
        <title>Draft genome sequence of Halopseudomonas sabulinigri NBRC 116187.</title>
        <authorList>
            <person name="Miyakawa T."/>
            <person name="Kusuya Y."/>
            <person name="Miura T."/>
        </authorList>
    </citation>
    <scope>NUCLEOTIDE SEQUENCE [LARGE SCALE GENOMIC DNA]</scope>
    <source>
        <strain evidence="14 15">4NH20-0042</strain>
    </source>
</reference>
<dbReference type="InterPro" id="IPR003660">
    <property type="entry name" value="HAMP_dom"/>
</dbReference>
<accession>A0ABP9ZM18</accession>
<dbReference type="InterPro" id="IPR003594">
    <property type="entry name" value="HATPase_dom"/>
</dbReference>
<evidence type="ECO:0000313" key="15">
    <source>
        <dbReference type="Proteomes" id="UP001486808"/>
    </source>
</evidence>
<evidence type="ECO:0000313" key="14">
    <source>
        <dbReference type="EMBL" id="GAA6130500.1"/>
    </source>
</evidence>
<dbReference type="RefSeq" id="WP_353386704.1">
    <property type="nucleotide sequence ID" value="NZ_BAABWD010000001.1"/>
</dbReference>
<dbReference type="InterPro" id="IPR004358">
    <property type="entry name" value="Sig_transdc_His_kin-like_C"/>
</dbReference>
<dbReference type="Pfam" id="PF02518">
    <property type="entry name" value="HATPase_c"/>
    <property type="match status" value="1"/>
</dbReference>
<sequence>MISIGRRLGVSLLLIMLCSVLLIGQGSVWLYDRAQRSYLMTLLQGETDSLLAAMTPGSNGLYLDLGKVNPDYRRPYSGRYFIVEGRERWRSRSLWDTRLSATAITDKPTTKLVPGPKGQQLLVWSQQYRSHGEQLIITVALDYQPLLLAFKQARWWLWGLGGAVIGIALMLQQGVLLHALRPLRRTRRELAEWRSGERLQLNESVPLELQPLVTEINHLGRQIERVLERSRSSAGDLGHALKTPLAVLESRLDNLSSELAPQQLLALQEQLDLMHRQLERTLQRARLAPEQQRVERFYSGTDLPPLIATLQSLYPQRDIQLRPQPDASWPYDREDMQELLGNLLDNACKFSRARVEVRWRLDAQGLLLQVADDGPGIAPEARAGVLERGTRLDQQVPGHGLGLGIVLDLVQAYVGKLTLSEAELGGLLVEVRLPLRARFEGGAQGH</sequence>
<dbReference type="SMART" id="SM00387">
    <property type="entry name" value="HATPase_c"/>
    <property type="match status" value="1"/>
</dbReference>
<comment type="catalytic activity">
    <reaction evidence="1">
        <text>ATP + protein L-histidine = ADP + protein N-phospho-L-histidine.</text>
        <dbReference type="EC" id="2.7.13.3"/>
    </reaction>
</comment>
<name>A0ABP9ZM18_9GAMM</name>
<evidence type="ECO:0000259" key="13">
    <source>
        <dbReference type="PROSITE" id="PS50885"/>
    </source>
</evidence>
<keyword evidence="9" id="KW-0902">Two-component regulatory system</keyword>
<evidence type="ECO:0000256" key="7">
    <source>
        <dbReference type="ARBA" id="ARBA00022777"/>
    </source>
</evidence>
<keyword evidence="10 11" id="KW-0472">Membrane</keyword>
<comment type="subcellular location">
    <subcellularLocation>
        <location evidence="2">Membrane</location>
    </subcellularLocation>
</comment>
<dbReference type="GO" id="GO:0016301">
    <property type="term" value="F:kinase activity"/>
    <property type="evidence" value="ECO:0007669"/>
    <property type="project" value="UniProtKB-KW"/>
</dbReference>
<feature type="domain" description="HAMP" evidence="13">
    <location>
        <begin position="177"/>
        <end position="228"/>
    </location>
</feature>
<gene>
    <name evidence="14" type="primary">carS</name>
    <name evidence="14" type="ORF">NBRC116187_08600</name>
</gene>
<dbReference type="EC" id="2.7.13.3" evidence="3"/>
<dbReference type="InterPro" id="IPR036097">
    <property type="entry name" value="HisK_dim/P_sf"/>
</dbReference>
<keyword evidence="15" id="KW-1185">Reference proteome</keyword>
<dbReference type="PANTHER" id="PTHR45436:SF5">
    <property type="entry name" value="SENSOR HISTIDINE KINASE TRCS"/>
    <property type="match status" value="1"/>
</dbReference>
<evidence type="ECO:0000256" key="9">
    <source>
        <dbReference type="ARBA" id="ARBA00023012"/>
    </source>
</evidence>
<keyword evidence="5" id="KW-0808">Transferase</keyword>
<feature type="transmembrane region" description="Helical" evidence="11">
    <location>
        <begin position="155"/>
        <end position="180"/>
    </location>
</feature>
<dbReference type="InterPro" id="IPR036890">
    <property type="entry name" value="HATPase_C_sf"/>
</dbReference>
<evidence type="ECO:0000256" key="1">
    <source>
        <dbReference type="ARBA" id="ARBA00000085"/>
    </source>
</evidence>
<dbReference type="PRINTS" id="PR00344">
    <property type="entry name" value="BCTRLSENSOR"/>
</dbReference>
<proteinExistence type="predicted"/>
<feature type="transmembrane region" description="Helical" evidence="11">
    <location>
        <begin position="12"/>
        <end position="31"/>
    </location>
</feature>
<dbReference type="Gene3D" id="1.10.287.130">
    <property type="match status" value="1"/>
</dbReference>
<protein>
    <recommendedName>
        <fullName evidence="3">histidine kinase</fullName>
        <ecNumber evidence="3">2.7.13.3</ecNumber>
    </recommendedName>
</protein>
<keyword evidence="4" id="KW-0597">Phosphoprotein</keyword>
<keyword evidence="7 14" id="KW-0418">Kinase</keyword>
<evidence type="ECO:0000256" key="10">
    <source>
        <dbReference type="ARBA" id="ARBA00023136"/>
    </source>
</evidence>
<comment type="caution">
    <text evidence="14">The sequence shown here is derived from an EMBL/GenBank/DDBJ whole genome shotgun (WGS) entry which is preliminary data.</text>
</comment>
<evidence type="ECO:0000256" key="4">
    <source>
        <dbReference type="ARBA" id="ARBA00022553"/>
    </source>
</evidence>
<evidence type="ECO:0000256" key="8">
    <source>
        <dbReference type="ARBA" id="ARBA00022989"/>
    </source>
</evidence>
<evidence type="ECO:0000256" key="5">
    <source>
        <dbReference type="ARBA" id="ARBA00022679"/>
    </source>
</evidence>
<dbReference type="EMBL" id="BAABWD010000001">
    <property type="protein sequence ID" value="GAA6130500.1"/>
    <property type="molecule type" value="Genomic_DNA"/>
</dbReference>
<dbReference type="InterPro" id="IPR050428">
    <property type="entry name" value="TCS_sensor_his_kinase"/>
</dbReference>
<evidence type="ECO:0000256" key="11">
    <source>
        <dbReference type="SAM" id="Phobius"/>
    </source>
</evidence>
<dbReference type="PROSITE" id="PS50109">
    <property type="entry name" value="HIS_KIN"/>
    <property type="match status" value="1"/>
</dbReference>
<keyword evidence="6 11" id="KW-0812">Transmembrane</keyword>
<feature type="domain" description="Histidine kinase" evidence="12">
    <location>
        <begin position="236"/>
        <end position="437"/>
    </location>
</feature>
<evidence type="ECO:0000259" key="12">
    <source>
        <dbReference type="PROSITE" id="PS50109"/>
    </source>
</evidence>
<dbReference type="SUPFAM" id="SSF55874">
    <property type="entry name" value="ATPase domain of HSP90 chaperone/DNA topoisomerase II/histidine kinase"/>
    <property type="match status" value="1"/>
</dbReference>
<dbReference type="InterPro" id="IPR005467">
    <property type="entry name" value="His_kinase_dom"/>
</dbReference>
<evidence type="ECO:0000256" key="3">
    <source>
        <dbReference type="ARBA" id="ARBA00012438"/>
    </source>
</evidence>
<dbReference type="SUPFAM" id="SSF47384">
    <property type="entry name" value="Homodimeric domain of signal transducing histidine kinase"/>
    <property type="match status" value="1"/>
</dbReference>